<reference evidence="2" key="1">
    <citation type="submission" date="2020-10" db="EMBL/GenBank/DDBJ databases">
        <authorList>
            <person name="Gilroy R."/>
        </authorList>
    </citation>
    <scope>NUCLEOTIDE SEQUENCE</scope>
    <source>
        <strain evidence="2">G3-3990</strain>
    </source>
</reference>
<reference evidence="2" key="2">
    <citation type="journal article" date="2021" name="PeerJ">
        <title>Extensive microbial diversity within the chicken gut microbiome revealed by metagenomics and culture.</title>
        <authorList>
            <person name="Gilroy R."/>
            <person name="Ravi A."/>
            <person name="Getino M."/>
            <person name="Pursley I."/>
            <person name="Horton D.L."/>
            <person name="Alikhan N.F."/>
            <person name="Baker D."/>
            <person name="Gharbi K."/>
            <person name="Hall N."/>
            <person name="Watson M."/>
            <person name="Adriaenssens E.M."/>
            <person name="Foster-Nyarko E."/>
            <person name="Jarju S."/>
            <person name="Secka A."/>
            <person name="Antonio M."/>
            <person name="Oren A."/>
            <person name="Chaudhuri R.R."/>
            <person name="La Ragione R."/>
            <person name="Hildebrand F."/>
            <person name="Pallen M.J."/>
        </authorList>
    </citation>
    <scope>NUCLEOTIDE SEQUENCE</scope>
    <source>
        <strain evidence="2">G3-3990</strain>
    </source>
</reference>
<evidence type="ECO:0000313" key="3">
    <source>
        <dbReference type="Proteomes" id="UP000823641"/>
    </source>
</evidence>
<dbReference type="GO" id="GO:0006270">
    <property type="term" value="P:DNA replication initiation"/>
    <property type="evidence" value="ECO:0007669"/>
    <property type="project" value="InterPro"/>
</dbReference>
<dbReference type="Gene3D" id="1.10.1750.10">
    <property type="match status" value="1"/>
</dbReference>
<gene>
    <name evidence="2" type="ORF">IAA73_07275</name>
</gene>
<dbReference type="AlphaFoldDB" id="A0A9D9N4M3"/>
<feature type="domain" description="Chromosomal replication initiator DnaA C-terminal" evidence="1">
    <location>
        <begin position="2"/>
        <end position="69"/>
    </location>
</feature>
<evidence type="ECO:0000259" key="1">
    <source>
        <dbReference type="SMART" id="SM00760"/>
    </source>
</evidence>
<comment type="caution">
    <text evidence="2">The sequence shown here is derived from an EMBL/GenBank/DDBJ whole genome shotgun (WGS) entry which is preliminary data.</text>
</comment>
<dbReference type="InterPro" id="IPR013159">
    <property type="entry name" value="DnaA_C"/>
</dbReference>
<protein>
    <recommendedName>
        <fullName evidence="1">Chromosomal replication initiator DnaA C-terminal domain-containing protein</fullName>
    </recommendedName>
</protein>
<accession>A0A9D9N4M3</accession>
<dbReference type="SMART" id="SM00760">
    <property type="entry name" value="Bac_DnaA_C"/>
    <property type="match status" value="1"/>
</dbReference>
<dbReference type="EMBL" id="JADIMG010000072">
    <property type="protein sequence ID" value="MBO8460114.1"/>
    <property type="molecule type" value="Genomic_DNA"/>
</dbReference>
<dbReference type="Pfam" id="PF08299">
    <property type="entry name" value="Bac_DnaA_C"/>
    <property type="match status" value="1"/>
</dbReference>
<sequence>MNVEEMLSKICMKFHCSCDDVKGRSKQGNVADARRLFCYIMRKDGMHPNEIGKMIFRDRTTVIGAIKKTVSLLEVKDKETIEILKSLDIEI</sequence>
<dbReference type="InterPro" id="IPR010921">
    <property type="entry name" value="Trp_repressor/repl_initiator"/>
</dbReference>
<dbReference type="Proteomes" id="UP000823641">
    <property type="component" value="Unassembled WGS sequence"/>
</dbReference>
<evidence type="ECO:0000313" key="2">
    <source>
        <dbReference type="EMBL" id="MBO8460114.1"/>
    </source>
</evidence>
<dbReference type="GO" id="GO:0043565">
    <property type="term" value="F:sequence-specific DNA binding"/>
    <property type="evidence" value="ECO:0007669"/>
    <property type="project" value="InterPro"/>
</dbReference>
<proteinExistence type="predicted"/>
<dbReference type="SUPFAM" id="SSF48295">
    <property type="entry name" value="TrpR-like"/>
    <property type="match status" value="1"/>
</dbReference>
<organism evidence="2 3">
    <name type="scientific">Candidatus Gallipaludibacter merdavium</name>
    <dbReference type="NCBI Taxonomy" id="2840839"/>
    <lineage>
        <taxon>Bacteria</taxon>
        <taxon>Pseudomonadati</taxon>
        <taxon>Bacteroidota</taxon>
        <taxon>Bacteroidia</taxon>
        <taxon>Bacteroidales</taxon>
        <taxon>Candidatus Gallipaludibacter</taxon>
    </lineage>
</organism>
<dbReference type="GO" id="GO:0005524">
    <property type="term" value="F:ATP binding"/>
    <property type="evidence" value="ECO:0007669"/>
    <property type="project" value="InterPro"/>
</dbReference>
<name>A0A9D9N4M3_9BACT</name>
<dbReference type="GO" id="GO:0006275">
    <property type="term" value="P:regulation of DNA replication"/>
    <property type="evidence" value="ECO:0007669"/>
    <property type="project" value="InterPro"/>
</dbReference>